<gene>
    <name evidence="2" type="ORF">FC26_GL002100</name>
</gene>
<sequence>MRKRGQIMTNIKIVTDSSAGLTEDEIKRYDITIVPLSVMIDGTIYVERETITNEQFPELMKNAKSLPKTSQPPIGKFVDVFDRLGEDGSEVLCLTMMESISGTVHAAEQAAAITKTKVTVVDSKETDRCLAFQVIEAAKMIEANAQMDAILEKLEDIREHSEIYLAVVNLNNLVAGGRISKMAGALSNLLNIKVMLEVTDGEIKIRLKGRGLKPIHKYLDDVYEKMQSGVRKVKAIGISHVQADEEVAKMKATLEKLFPDIKIVVRETVPIIATHTGMGAFCLLYYTE</sequence>
<dbReference type="InterPro" id="IPR043168">
    <property type="entry name" value="DegV_C"/>
</dbReference>
<accession>A0A0R2A4Z5</accession>
<dbReference type="GO" id="GO:0008289">
    <property type="term" value="F:lipid binding"/>
    <property type="evidence" value="ECO:0007669"/>
    <property type="project" value="UniProtKB-KW"/>
</dbReference>
<dbReference type="InterPro" id="IPR003797">
    <property type="entry name" value="DegV"/>
</dbReference>
<dbReference type="Gene3D" id="3.30.1180.10">
    <property type="match status" value="1"/>
</dbReference>
<name>A0A0R2A4Z5_9LACO</name>
<dbReference type="AlphaFoldDB" id="A0A0R2A4Z5"/>
<keyword evidence="1" id="KW-0446">Lipid-binding</keyword>
<dbReference type="Proteomes" id="UP000051733">
    <property type="component" value="Unassembled WGS sequence"/>
</dbReference>
<dbReference type="Gene3D" id="3.40.50.10170">
    <property type="match status" value="1"/>
</dbReference>
<dbReference type="PROSITE" id="PS51482">
    <property type="entry name" value="DEGV"/>
    <property type="match status" value="1"/>
</dbReference>
<dbReference type="Pfam" id="PF02645">
    <property type="entry name" value="DegV"/>
    <property type="match status" value="1"/>
</dbReference>
<evidence type="ECO:0000313" key="2">
    <source>
        <dbReference type="EMBL" id="KRM62526.1"/>
    </source>
</evidence>
<dbReference type="SUPFAM" id="SSF82549">
    <property type="entry name" value="DAK1/DegV-like"/>
    <property type="match status" value="1"/>
</dbReference>
<dbReference type="PANTHER" id="PTHR33434">
    <property type="entry name" value="DEGV DOMAIN-CONTAINING PROTEIN DR_1986-RELATED"/>
    <property type="match status" value="1"/>
</dbReference>
<dbReference type="PATRIC" id="fig|1423813.3.peg.2137"/>
<dbReference type="STRING" id="1423813.FC26_GL002100"/>
<organism evidence="2 3">
    <name type="scientific">Paucilactobacillus vaccinostercus DSM 20634</name>
    <dbReference type="NCBI Taxonomy" id="1423813"/>
    <lineage>
        <taxon>Bacteria</taxon>
        <taxon>Bacillati</taxon>
        <taxon>Bacillota</taxon>
        <taxon>Bacilli</taxon>
        <taxon>Lactobacillales</taxon>
        <taxon>Lactobacillaceae</taxon>
        <taxon>Paucilactobacillus</taxon>
    </lineage>
</organism>
<protein>
    <submittedName>
        <fullName evidence="2">DegV family protein</fullName>
    </submittedName>
</protein>
<evidence type="ECO:0000256" key="1">
    <source>
        <dbReference type="ARBA" id="ARBA00023121"/>
    </source>
</evidence>
<reference evidence="2 3" key="1">
    <citation type="journal article" date="2015" name="Genome Announc.">
        <title>Expanding the biotechnology potential of lactobacilli through comparative genomics of 213 strains and associated genera.</title>
        <authorList>
            <person name="Sun Z."/>
            <person name="Harris H.M."/>
            <person name="McCann A."/>
            <person name="Guo C."/>
            <person name="Argimon S."/>
            <person name="Zhang W."/>
            <person name="Yang X."/>
            <person name="Jeffery I.B."/>
            <person name="Cooney J.C."/>
            <person name="Kagawa T.F."/>
            <person name="Liu W."/>
            <person name="Song Y."/>
            <person name="Salvetti E."/>
            <person name="Wrobel A."/>
            <person name="Rasinkangas P."/>
            <person name="Parkhill J."/>
            <person name="Rea M.C."/>
            <person name="O'Sullivan O."/>
            <person name="Ritari J."/>
            <person name="Douillard F.P."/>
            <person name="Paul Ross R."/>
            <person name="Yang R."/>
            <person name="Briner A.E."/>
            <person name="Felis G.E."/>
            <person name="de Vos W.M."/>
            <person name="Barrangou R."/>
            <person name="Klaenhammer T.R."/>
            <person name="Caufield P.W."/>
            <person name="Cui Y."/>
            <person name="Zhang H."/>
            <person name="O'Toole P.W."/>
        </authorList>
    </citation>
    <scope>NUCLEOTIDE SEQUENCE [LARGE SCALE GENOMIC DNA]</scope>
    <source>
        <strain evidence="2 3">DSM 20634</strain>
    </source>
</reference>
<evidence type="ECO:0000313" key="3">
    <source>
        <dbReference type="Proteomes" id="UP000051733"/>
    </source>
</evidence>
<dbReference type="NCBIfam" id="TIGR00762">
    <property type="entry name" value="DegV"/>
    <property type="match status" value="1"/>
</dbReference>
<comment type="caution">
    <text evidence="2">The sequence shown here is derived from an EMBL/GenBank/DDBJ whole genome shotgun (WGS) entry which is preliminary data.</text>
</comment>
<dbReference type="InterPro" id="IPR050270">
    <property type="entry name" value="DegV_domain_contain"/>
</dbReference>
<proteinExistence type="predicted"/>
<dbReference type="PANTHER" id="PTHR33434:SF8">
    <property type="entry name" value="DEGV DOMAIN-CONTAINING PROTEIN SPR1019"/>
    <property type="match status" value="1"/>
</dbReference>
<dbReference type="EMBL" id="AYYY01000005">
    <property type="protein sequence ID" value="KRM62526.1"/>
    <property type="molecule type" value="Genomic_DNA"/>
</dbReference>
<keyword evidence="3" id="KW-1185">Reference proteome</keyword>